<proteinExistence type="predicted"/>
<feature type="transmembrane region" description="Helical" evidence="1">
    <location>
        <begin position="55"/>
        <end position="74"/>
    </location>
</feature>
<reference evidence="2" key="1">
    <citation type="submission" date="2013-05" db="EMBL/GenBank/DDBJ databases">
        <authorList>
            <person name="Yim A.K.Y."/>
            <person name="Chan T.F."/>
            <person name="Ji K.M."/>
            <person name="Liu X.Y."/>
            <person name="Zhou J.W."/>
            <person name="Li R.Q."/>
            <person name="Yang K.Y."/>
            <person name="Li J."/>
            <person name="Li M."/>
            <person name="Law P.T.W."/>
            <person name="Wu Y.L."/>
            <person name="Cai Z.L."/>
            <person name="Qin H."/>
            <person name="Bao Y."/>
            <person name="Leung R.K.K."/>
            <person name="Ng P.K.S."/>
            <person name="Zou J."/>
            <person name="Zhong X.J."/>
            <person name="Ran P.X."/>
            <person name="Zhong N.S."/>
            <person name="Liu Z.G."/>
            <person name="Tsui S.K.W."/>
        </authorList>
    </citation>
    <scope>NUCLEOTIDE SEQUENCE</scope>
    <source>
        <strain evidence="2">Derf</strain>
        <tissue evidence="2">Whole organism</tissue>
    </source>
</reference>
<keyword evidence="1" id="KW-0812">Transmembrane</keyword>
<keyword evidence="1" id="KW-0472">Membrane</keyword>
<dbReference type="EMBL" id="ASGP02000002">
    <property type="protein sequence ID" value="KAH9521790.1"/>
    <property type="molecule type" value="Genomic_DNA"/>
</dbReference>
<feature type="transmembrane region" description="Helical" evidence="1">
    <location>
        <begin position="25"/>
        <end position="43"/>
    </location>
</feature>
<dbReference type="OrthoDB" id="6507998at2759"/>
<sequence>MLDFLKKQIQAMMPSEYWIALVDKYWNTFAVMIVMAPIIWLHFTRIMAFSDWNHYNCLAKCMFIVYLVFVYIVHELLRIIVVKIINKELTVTELMASMKQCFMATKQFIIEHPFVVCIIDKLKRIRSQSNDMMESITKTATVTSIDKQK</sequence>
<dbReference type="Proteomes" id="UP000790347">
    <property type="component" value="Unassembled WGS sequence"/>
</dbReference>
<gene>
    <name evidence="2" type="ORF">DERF_005420</name>
</gene>
<keyword evidence="3" id="KW-1185">Reference proteome</keyword>
<organism evidence="2 3">
    <name type="scientific">Dermatophagoides farinae</name>
    <name type="common">American house dust mite</name>
    <dbReference type="NCBI Taxonomy" id="6954"/>
    <lineage>
        <taxon>Eukaryota</taxon>
        <taxon>Metazoa</taxon>
        <taxon>Ecdysozoa</taxon>
        <taxon>Arthropoda</taxon>
        <taxon>Chelicerata</taxon>
        <taxon>Arachnida</taxon>
        <taxon>Acari</taxon>
        <taxon>Acariformes</taxon>
        <taxon>Sarcoptiformes</taxon>
        <taxon>Astigmata</taxon>
        <taxon>Psoroptidia</taxon>
        <taxon>Analgoidea</taxon>
        <taxon>Pyroglyphidae</taxon>
        <taxon>Dermatophagoidinae</taxon>
        <taxon>Dermatophagoides</taxon>
    </lineage>
</organism>
<accession>A0A922I6V4</accession>
<evidence type="ECO:0000256" key="1">
    <source>
        <dbReference type="SAM" id="Phobius"/>
    </source>
</evidence>
<name>A0A922I6V4_DERFA</name>
<reference evidence="2" key="2">
    <citation type="journal article" date="2022" name="Res Sq">
        <title>Comparative Genomics Reveals Insights into the Divergent Evolution of Astigmatic Mites and Household Pest Adaptations.</title>
        <authorList>
            <person name="Xiong Q."/>
            <person name="Wan A.T.-Y."/>
            <person name="Liu X.-Y."/>
            <person name="Fung C.S.-H."/>
            <person name="Xiao X."/>
            <person name="Malainual N."/>
            <person name="Hou J."/>
            <person name="Wang L."/>
            <person name="Wang M."/>
            <person name="Yang K."/>
            <person name="Cui Y."/>
            <person name="Leung E."/>
            <person name="Nong W."/>
            <person name="Shin S.-K."/>
            <person name="Au S."/>
            <person name="Jeong K.Y."/>
            <person name="Chew F.T."/>
            <person name="Hui J."/>
            <person name="Leung T.F."/>
            <person name="Tungtrongchitr A."/>
            <person name="Zhong N."/>
            <person name="Liu Z."/>
            <person name="Tsui S."/>
        </authorList>
    </citation>
    <scope>NUCLEOTIDE SEQUENCE</scope>
    <source>
        <strain evidence="2">Derf</strain>
        <tissue evidence="2">Whole organism</tissue>
    </source>
</reference>
<comment type="caution">
    <text evidence="2">The sequence shown here is derived from an EMBL/GenBank/DDBJ whole genome shotgun (WGS) entry which is preliminary data.</text>
</comment>
<dbReference type="AlphaFoldDB" id="A0A922I6V4"/>
<protein>
    <submittedName>
        <fullName evidence="2">Uncharacterized protein</fullName>
    </submittedName>
</protein>
<evidence type="ECO:0000313" key="2">
    <source>
        <dbReference type="EMBL" id="KAH9521790.1"/>
    </source>
</evidence>
<keyword evidence="1" id="KW-1133">Transmembrane helix</keyword>
<evidence type="ECO:0000313" key="3">
    <source>
        <dbReference type="Proteomes" id="UP000790347"/>
    </source>
</evidence>